<dbReference type="GO" id="GO:0006189">
    <property type="term" value="P:'de novo' IMP biosynthetic process"/>
    <property type="evidence" value="ECO:0007669"/>
    <property type="project" value="UniProtKB-UniPathway"/>
</dbReference>
<proteinExistence type="inferred from homology"/>
<feature type="domain" description="Adenylosuccinate lyase C-terminal" evidence="13">
    <location>
        <begin position="349"/>
        <end position="429"/>
    </location>
</feature>
<comment type="pathway">
    <text evidence="1 12">Purine metabolism; IMP biosynthesis via de novo pathway; 5-amino-1-(5-phospho-D-ribosyl)imidazole-4-carboxamide from 5-amino-1-(5-phospho-D-ribosyl)imidazole-4-carboxylate: step 2/2.</text>
</comment>
<dbReference type="RefSeq" id="WP_083069143.1">
    <property type="nucleotide sequence ID" value="NZ_JALXKY010000001.1"/>
</dbReference>
<evidence type="ECO:0000256" key="12">
    <source>
        <dbReference type="RuleBase" id="RU361172"/>
    </source>
</evidence>
<dbReference type="Gene3D" id="1.20.200.10">
    <property type="entry name" value="Fumarase/aspartase (Central domain)"/>
    <property type="match status" value="1"/>
</dbReference>
<dbReference type="UniPathway" id="UPA00075">
    <property type="reaction ID" value="UER00336"/>
</dbReference>
<reference evidence="15" key="1">
    <citation type="submission" date="2017-12" db="EMBL/GenBank/DDBJ databases">
        <title>FDA dAtabase for Regulatory Grade micrObial Sequences (FDA-ARGOS): Supporting development and validation of Infectious Disease Dx tests.</title>
        <authorList>
            <person name="Hoffmann M."/>
            <person name="Allard M."/>
            <person name="Evans P."/>
            <person name="Brown E."/>
            <person name="Tallon L."/>
            <person name="Sadzewicz L."/>
            <person name="Sengamalay N."/>
            <person name="Ott S."/>
            <person name="Godinez A."/>
            <person name="Nagaraj S."/>
            <person name="Vavikolanu K."/>
            <person name="Aluvathingal J."/>
            <person name="Nadendla S."/>
            <person name="Sichtig H."/>
        </authorList>
    </citation>
    <scope>NUCLEOTIDE SEQUENCE [LARGE SCALE GENOMIC DNA]</scope>
    <source>
        <strain evidence="15">FDAARGOS_249</strain>
    </source>
</reference>
<dbReference type="GO" id="GO:0070626">
    <property type="term" value="F:(S)-2-(5-amino-1-(5-phospho-D-ribosyl)imidazole-4-carboxamido) succinate lyase (fumarate-forming) activity"/>
    <property type="evidence" value="ECO:0007669"/>
    <property type="project" value="TreeGrafter"/>
</dbReference>
<dbReference type="InterPro" id="IPR024083">
    <property type="entry name" value="Fumarase/histidase_N"/>
</dbReference>
<keyword evidence="6 12" id="KW-0658">Purine biosynthesis</keyword>
<evidence type="ECO:0000256" key="11">
    <source>
        <dbReference type="NCBIfam" id="TIGR00928"/>
    </source>
</evidence>
<dbReference type="CDD" id="cd01360">
    <property type="entry name" value="Adenylsuccinate_lyase_1"/>
    <property type="match status" value="1"/>
</dbReference>
<gene>
    <name evidence="14" type="ORF">A6J77_006255</name>
</gene>
<evidence type="ECO:0000256" key="6">
    <source>
        <dbReference type="ARBA" id="ARBA00022755"/>
    </source>
</evidence>
<dbReference type="InterPro" id="IPR019468">
    <property type="entry name" value="AdenyloSucc_lyase_C"/>
</dbReference>
<evidence type="ECO:0000256" key="7">
    <source>
        <dbReference type="ARBA" id="ARBA00023239"/>
    </source>
</evidence>
<evidence type="ECO:0000256" key="4">
    <source>
        <dbReference type="ARBA" id="ARBA00012339"/>
    </source>
</evidence>
<dbReference type="InterPro" id="IPR000362">
    <property type="entry name" value="Fumarate_lyase_fam"/>
</dbReference>
<evidence type="ECO:0000313" key="14">
    <source>
        <dbReference type="EMBL" id="PNL91847.1"/>
    </source>
</evidence>
<dbReference type="FunFam" id="1.10.275.10:FF:000006">
    <property type="entry name" value="Adenylosuccinate lyase"/>
    <property type="match status" value="1"/>
</dbReference>
<dbReference type="UniPathway" id="UPA00074">
    <property type="reaction ID" value="UER00132"/>
</dbReference>
<protein>
    <recommendedName>
        <fullName evidence="5 11">Adenylosuccinate lyase</fullName>
        <shortName evidence="12">ASL</shortName>
        <ecNumber evidence="4 11">4.3.2.2</ecNumber>
    </recommendedName>
    <alternativeName>
        <fullName evidence="9 12">Adenylosuccinase</fullName>
    </alternativeName>
</protein>
<evidence type="ECO:0000313" key="15">
    <source>
        <dbReference type="Proteomes" id="UP000192813"/>
    </source>
</evidence>
<name>A0A2J9PNE8_9LACT</name>
<comment type="catalytic activity">
    <reaction evidence="10">
        <text>N(6)-(1,2-dicarboxyethyl)-AMP = fumarate + AMP</text>
        <dbReference type="Rhea" id="RHEA:16853"/>
        <dbReference type="ChEBI" id="CHEBI:29806"/>
        <dbReference type="ChEBI" id="CHEBI:57567"/>
        <dbReference type="ChEBI" id="CHEBI:456215"/>
        <dbReference type="EC" id="4.3.2.2"/>
    </reaction>
    <physiologicalReaction direction="left-to-right" evidence="10">
        <dbReference type="Rhea" id="RHEA:16854"/>
    </physiologicalReaction>
</comment>
<dbReference type="GO" id="GO:0005829">
    <property type="term" value="C:cytosol"/>
    <property type="evidence" value="ECO:0007669"/>
    <property type="project" value="TreeGrafter"/>
</dbReference>
<evidence type="ECO:0000256" key="10">
    <source>
        <dbReference type="ARBA" id="ARBA00049115"/>
    </source>
</evidence>
<dbReference type="PROSITE" id="PS00163">
    <property type="entry name" value="FUMARATE_LYASES"/>
    <property type="match status" value="1"/>
</dbReference>
<dbReference type="InterPro" id="IPR008948">
    <property type="entry name" value="L-Aspartase-like"/>
</dbReference>
<evidence type="ECO:0000256" key="8">
    <source>
        <dbReference type="ARBA" id="ARBA00024477"/>
    </source>
</evidence>
<comment type="catalytic activity">
    <reaction evidence="8">
        <text>(2S)-2-[5-amino-1-(5-phospho-beta-D-ribosyl)imidazole-4-carboxamido]succinate = 5-amino-1-(5-phospho-beta-D-ribosyl)imidazole-4-carboxamide + fumarate</text>
        <dbReference type="Rhea" id="RHEA:23920"/>
        <dbReference type="ChEBI" id="CHEBI:29806"/>
        <dbReference type="ChEBI" id="CHEBI:58443"/>
        <dbReference type="ChEBI" id="CHEBI:58475"/>
        <dbReference type="EC" id="4.3.2.2"/>
    </reaction>
    <physiologicalReaction direction="left-to-right" evidence="8">
        <dbReference type="Rhea" id="RHEA:23921"/>
    </physiologicalReaction>
</comment>
<dbReference type="GO" id="GO:0004018">
    <property type="term" value="F:N6-(1,2-dicarboxyethyl)AMP AMP-lyase (fumarate-forming) activity"/>
    <property type="evidence" value="ECO:0007669"/>
    <property type="project" value="UniProtKB-UniRule"/>
</dbReference>
<dbReference type="Pfam" id="PF00206">
    <property type="entry name" value="Lyase_1"/>
    <property type="match status" value="1"/>
</dbReference>
<dbReference type="FunFam" id="1.20.200.10:FF:000008">
    <property type="entry name" value="Adenylosuccinate lyase"/>
    <property type="match status" value="1"/>
</dbReference>
<sequence length="433" mass="49144">MIPRYTRPEMGQIWSQENKYASWLEVEILATEAWAALGEVPKEDAQAIREKATFDTKRVEEIEKETRHDVVAFTRNVSESLGEERKWVHYGLTSTDVVDTAQGYQLKQANDLIRKDLDRFLQVLKARAIEHKYTVTMGRTHGVHAEPTTFGLKVARWYSECKRNIQRFEAAARGVEAGKISGAVGTYANVPPFIETYVCEHLGINPQEISTQILPRDLHAEYISSLALIATMIENIATEVRSLQKSETREVEEFFAKGQKGSSAMPHKRNPIGSENMAGLARVVRGHVMTAYENVTLWHERDISHSSAERIILPDTTILVDYMLNRFANIMEKLTVFPENMKRNMDATHGLIYSQRVLLKLVDAGLSREAAYDLVQPLTAIAWDEGKHFKGLVEANEEITSHLDQAAIDDAFDYHYHIQKVDGIFEKLGLVED</sequence>
<dbReference type="InterPro" id="IPR022761">
    <property type="entry name" value="Fumarate_lyase_N"/>
</dbReference>
<dbReference type="InterPro" id="IPR004769">
    <property type="entry name" value="Pur_lyase"/>
</dbReference>
<comment type="pathway">
    <text evidence="2 12">Purine metabolism; AMP biosynthesis via de novo pathway; AMP from IMP: step 2/2.</text>
</comment>
<evidence type="ECO:0000256" key="2">
    <source>
        <dbReference type="ARBA" id="ARBA00004734"/>
    </source>
</evidence>
<dbReference type="PANTHER" id="PTHR43172">
    <property type="entry name" value="ADENYLOSUCCINATE LYASE"/>
    <property type="match status" value="1"/>
</dbReference>
<dbReference type="Proteomes" id="UP000192813">
    <property type="component" value="Unassembled WGS sequence"/>
</dbReference>
<dbReference type="Gene3D" id="1.10.275.10">
    <property type="entry name" value="Fumarase/aspartase (N-terminal domain)"/>
    <property type="match status" value="1"/>
</dbReference>
<evidence type="ECO:0000256" key="3">
    <source>
        <dbReference type="ARBA" id="ARBA00008273"/>
    </source>
</evidence>
<dbReference type="EC" id="4.3.2.2" evidence="4 11"/>
<dbReference type="GO" id="GO:0044208">
    <property type="term" value="P:'de novo' AMP biosynthetic process"/>
    <property type="evidence" value="ECO:0007669"/>
    <property type="project" value="UniProtKB-UniPathway"/>
</dbReference>
<dbReference type="SUPFAM" id="SSF48557">
    <property type="entry name" value="L-aspartase-like"/>
    <property type="match status" value="1"/>
</dbReference>
<dbReference type="FunFam" id="1.10.40.30:FF:000007">
    <property type="entry name" value="Adenylosuccinate lyase"/>
    <property type="match status" value="1"/>
</dbReference>
<organism evidence="14 15">
    <name type="scientific">Aerococcus viridans</name>
    <dbReference type="NCBI Taxonomy" id="1377"/>
    <lineage>
        <taxon>Bacteria</taxon>
        <taxon>Bacillati</taxon>
        <taxon>Bacillota</taxon>
        <taxon>Bacilli</taxon>
        <taxon>Lactobacillales</taxon>
        <taxon>Aerococcaceae</taxon>
        <taxon>Aerococcus</taxon>
    </lineage>
</organism>
<comment type="caution">
    <text evidence="14">The sequence shown here is derived from an EMBL/GenBank/DDBJ whole genome shotgun (WGS) entry which is preliminary data.</text>
</comment>
<dbReference type="AlphaFoldDB" id="A0A2J9PNE8"/>
<keyword evidence="7 12" id="KW-0456">Lyase</keyword>
<dbReference type="PRINTS" id="PR00145">
    <property type="entry name" value="ARGSUCLYASE"/>
</dbReference>
<accession>A0A2J9PNE8</accession>
<evidence type="ECO:0000256" key="9">
    <source>
        <dbReference type="ARBA" id="ARBA00030717"/>
    </source>
</evidence>
<dbReference type="EMBL" id="NBTM02000001">
    <property type="protein sequence ID" value="PNL91847.1"/>
    <property type="molecule type" value="Genomic_DNA"/>
</dbReference>
<comment type="similarity">
    <text evidence="3 12">Belongs to the lyase 1 family. Adenylosuccinate lyase subfamily.</text>
</comment>
<dbReference type="PRINTS" id="PR00149">
    <property type="entry name" value="FUMRATELYASE"/>
</dbReference>
<dbReference type="PANTHER" id="PTHR43172:SF1">
    <property type="entry name" value="ADENYLOSUCCINATE LYASE"/>
    <property type="match status" value="1"/>
</dbReference>
<evidence type="ECO:0000256" key="1">
    <source>
        <dbReference type="ARBA" id="ARBA00004706"/>
    </source>
</evidence>
<dbReference type="InterPro" id="IPR020557">
    <property type="entry name" value="Fumarate_lyase_CS"/>
</dbReference>
<dbReference type="SMART" id="SM00998">
    <property type="entry name" value="ADSL_C"/>
    <property type="match status" value="1"/>
</dbReference>
<dbReference type="NCBIfam" id="TIGR00928">
    <property type="entry name" value="purB"/>
    <property type="match status" value="1"/>
</dbReference>
<dbReference type="Pfam" id="PF10397">
    <property type="entry name" value="ADSL_C"/>
    <property type="match status" value="1"/>
</dbReference>
<dbReference type="Gene3D" id="1.10.40.30">
    <property type="entry name" value="Fumarase/aspartase (C-terminal domain)"/>
    <property type="match status" value="1"/>
</dbReference>
<evidence type="ECO:0000256" key="5">
    <source>
        <dbReference type="ARBA" id="ARBA00017058"/>
    </source>
</evidence>
<evidence type="ECO:0000259" key="13">
    <source>
        <dbReference type="SMART" id="SM00998"/>
    </source>
</evidence>